<dbReference type="EMBL" id="AP019779">
    <property type="protein sequence ID" value="BBL62619.1"/>
    <property type="molecule type" value="Genomic_DNA"/>
</dbReference>
<evidence type="ECO:0000313" key="1">
    <source>
        <dbReference type="EMBL" id="BBL62619.1"/>
    </source>
</evidence>
<dbReference type="Proteomes" id="UP000825015">
    <property type="component" value="Chromosome"/>
</dbReference>
<sequence length="108" mass="13076">MLSEEDKTEIRKIALESNKIEIYRFRIKLSLDIMKLLDKDRYLNWSSAAQEKFIEDGTIEMIEDLDNLLNFLHDSYKSKKDGREKLDDDWESLESEFLKKYEDYIKEK</sequence>
<evidence type="ECO:0000313" key="2">
    <source>
        <dbReference type="Proteomes" id="UP000825015"/>
    </source>
</evidence>
<name>A0ACA8R558_METAZ</name>
<accession>A0ACA8R558</accession>
<reference evidence="1" key="1">
    <citation type="submission" date="2019-06" db="EMBL/GenBank/DDBJ databases">
        <title>Complete genome sequence of Methanobrevibacter arboriphilus strain SA.</title>
        <authorList>
            <person name="Asakawa S."/>
        </authorList>
    </citation>
    <scope>NUCLEOTIDE SEQUENCE</scope>
    <source>
        <strain evidence="1">SA</strain>
    </source>
</reference>
<proteinExistence type="predicted"/>
<keyword evidence="2" id="KW-1185">Reference proteome</keyword>
<protein>
    <submittedName>
        <fullName evidence="1">Uncharacterized protein</fullName>
    </submittedName>
</protein>
<organism evidence="1 2">
    <name type="scientific">Methanobrevibacter arboriphilus</name>
    <dbReference type="NCBI Taxonomy" id="39441"/>
    <lineage>
        <taxon>Archaea</taxon>
        <taxon>Methanobacteriati</taxon>
        <taxon>Methanobacteriota</taxon>
        <taxon>Methanomada group</taxon>
        <taxon>Methanobacteria</taxon>
        <taxon>Methanobacteriales</taxon>
        <taxon>Methanobacteriaceae</taxon>
        <taxon>Methanobrevibacter</taxon>
    </lineage>
</organism>
<gene>
    <name evidence="1" type="ORF">MarbSA_16590</name>
</gene>